<feature type="compositionally biased region" description="Basic and acidic residues" evidence="1">
    <location>
        <begin position="39"/>
        <end position="73"/>
    </location>
</feature>
<gene>
    <name evidence="2" type="ORF">Poli38472_002790</name>
</gene>
<feature type="region of interest" description="Disordered" evidence="1">
    <location>
        <begin position="1"/>
        <end position="104"/>
    </location>
</feature>
<feature type="compositionally biased region" description="Basic and acidic residues" evidence="1">
    <location>
        <begin position="1"/>
        <end position="12"/>
    </location>
</feature>
<protein>
    <submittedName>
        <fullName evidence="2">Uncharacterized protein</fullName>
    </submittedName>
</protein>
<dbReference type="EMBL" id="SPLM01000072">
    <property type="protein sequence ID" value="TMW63849.1"/>
    <property type="molecule type" value="Genomic_DNA"/>
</dbReference>
<proteinExistence type="predicted"/>
<evidence type="ECO:0000313" key="3">
    <source>
        <dbReference type="Proteomes" id="UP000794436"/>
    </source>
</evidence>
<feature type="compositionally biased region" description="Acidic residues" evidence="1">
    <location>
        <begin position="94"/>
        <end position="104"/>
    </location>
</feature>
<keyword evidence="3" id="KW-1185">Reference proteome</keyword>
<evidence type="ECO:0000313" key="2">
    <source>
        <dbReference type="EMBL" id="TMW63849.1"/>
    </source>
</evidence>
<feature type="compositionally biased region" description="Polar residues" evidence="1">
    <location>
        <begin position="74"/>
        <end position="84"/>
    </location>
</feature>
<name>A0A8K1CHT8_PYTOL</name>
<reference evidence="2" key="1">
    <citation type="submission" date="2019-03" db="EMBL/GenBank/DDBJ databases">
        <title>Long read genome sequence of the mycoparasitic Pythium oligandrum ATCC 38472 isolated from sugarbeet rhizosphere.</title>
        <authorList>
            <person name="Gaulin E."/>
        </authorList>
    </citation>
    <scope>NUCLEOTIDE SEQUENCE</scope>
    <source>
        <strain evidence="2">ATCC 38472_TT</strain>
    </source>
</reference>
<accession>A0A8K1CHT8</accession>
<dbReference type="Proteomes" id="UP000794436">
    <property type="component" value="Unassembled WGS sequence"/>
</dbReference>
<sequence length="527" mass="59786">MEETKLQKRLERSSSSYITLTPRSNDTTSPAPASLAKEILSRKWEASKKKEGKDKERESKEAKELVEKEKETNDSPTETDQSSDAGMEATESERGDDEDVETEAEDSFGVFPTYVCELHDPKAVLKAEHVRSNRVEISLVNAPISIKDKDKRMWGWHSNNTFRYEISVGLGRTVFDCTPSKVLDVLKNLTRDNIIAEQIQLVETNYFRDGLLGSIKRLYPSAAKLSDEIVEVLESISDIDSVLVHPAYLQLIGVTKGTVFHNEIESLVTSHRAPATSAAESTKCMCDTYQKSVDRFGELYKQQEEADGRFSVVASESLMWSRGILSFYTDTIYTLDKRDFRPWRGLNKCIIYGFGRRRLFEIVRTSRKEWAFRHHSYGTLATLSLERYMYQMSSLPMVAITRRIPDVTTGSMREESVCFVKKSKKVGYRCLLMSEVISRGRVTTSLSIEHATSPQDSQHCHYMTMSEISGTARESVCSSTLSVPLNHHKHCQQLHISGGSDVVTFLAIAASYDVLVGGWTYWTERRY</sequence>
<comment type="caution">
    <text evidence="2">The sequence shown here is derived from an EMBL/GenBank/DDBJ whole genome shotgun (WGS) entry which is preliminary data.</text>
</comment>
<dbReference type="AlphaFoldDB" id="A0A8K1CHT8"/>
<organism evidence="2 3">
    <name type="scientific">Pythium oligandrum</name>
    <name type="common">Mycoparasitic fungus</name>
    <dbReference type="NCBI Taxonomy" id="41045"/>
    <lineage>
        <taxon>Eukaryota</taxon>
        <taxon>Sar</taxon>
        <taxon>Stramenopiles</taxon>
        <taxon>Oomycota</taxon>
        <taxon>Peronosporomycetes</taxon>
        <taxon>Pythiales</taxon>
        <taxon>Pythiaceae</taxon>
        <taxon>Pythium</taxon>
    </lineage>
</organism>
<evidence type="ECO:0000256" key="1">
    <source>
        <dbReference type="SAM" id="MobiDB-lite"/>
    </source>
</evidence>
<feature type="compositionally biased region" description="Polar residues" evidence="1">
    <location>
        <begin position="13"/>
        <end position="31"/>
    </location>
</feature>
<dbReference type="OrthoDB" id="107005at2759"/>